<dbReference type="Proteomes" id="UP001634394">
    <property type="component" value="Unassembled WGS sequence"/>
</dbReference>
<dbReference type="InterPro" id="IPR017907">
    <property type="entry name" value="Znf_RING_CS"/>
</dbReference>
<keyword evidence="1" id="KW-0479">Metal-binding</keyword>
<dbReference type="Gene3D" id="2.120.10.30">
    <property type="entry name" value="TolB, C-terminal domain"/>
    <property type="match status" value="1"/>
</dbReference>
<evidence type="ECO:0000256" key="5">
    <source>
        <dbReference type="SAM" id="MobiDB-lite"/>
    </source>
</evidence>
<dbReference type="SUPFAM" id="SSF75011">
    <property type="entry name" value="3-carboxy-cis,cis-mucoante lactonizing enzyme"/>
    <property type="match status" value="1"/>
</dbReference>
<sequence length="700" mass="80762">MAQVLSGKSNVDINCPICLQIFNRPRSLPCLHTFCHECLKRHIENVTRNRFVLGFPCPVCRSDTRVQTVHTNRDEWVTLFPINNWLVTYIEEKESEEEKSVNNCLMHTDYSINLICLDHDTLCCPMCVAMEHRRCEQVIEVDKYLERNKDQTNVDSLLQDFQNMSQKLSELKEKRREQIFSLNGQQEKLTRTVKDLTQKIVDHFYRLEAILLCNIAVEYDVLKKDFEEEIKWCEENEIVVEKSMFAVKNVQSINSAYKRFVCRRQFKDLCKKLKPEIPKRAGKATEVNVSLEFNDEVLTIPDRIISFGEVSCDENQDTNSDKDENRFEESSKTSNSSGKPKRSHSSLRVEESSTDQIPSCQTTITTPVEILSEDSASRLSRKQTTFSDIREYPMRGGYSNCDDRSDKSTSSTTKRVQVVEINVRAPSDSCECFITSIQYNTHEDKIILVDYQNAKIKMISQSGRVQCEKKFSTDPVCLTGIKENSFVVTFPSEGRMRQFEIDSKSILYRRSPTLLLQSSAFVRKRSTRLDDDCFGITFMNNIFIVSFHNCLKVYTLNGKELQNIYKSSDGMFLFLYARHLSCDEHRSTIYVTDEGKESLMSFMMEKSSLINTNPKFIYTHERLRNPQASTTDRNGNIYICGFASNNIHILSHDGCMVKILELDFRPWALALDETGSKMLVSTTGETSDSLRCFDVGELWA</sequence>
<dbReference type="PROSITE" id="PS00518">
    <property type="entry name" value="ZF_RING_1"/>
    <property type="match status" value="1"/>
</dbReference>
<evidence type="ECO:0000256" key="2">
    <source>
        <dbReference type="ARBA" id="ARBA00022771"/>
    </source>
</evidence>
<dbReference type="InterPro" id="IPR027370">
    <property type="entry name" value="Znf-RING_euk"/>
</dbReference>
<dbReference type="PROSITE" id="PS50089">
    <property type="entry name" value="ZF_RING_2"/>
    <property type="match status" value="1"/>
</dbReference>
<dbReference type="GO" id="GO:0008270">
    <property type="term" value="F:zinc ion binding"/>
    <property type="evidence" value="ECO:0007669"/>
    <property type="project" value="UniProtKB-KW"/>
</dbReference>
<dbReference type="SUPFAM" id="SSF57850">
    <property type="entry name" value="RING/U-box"/>
    <property type="match status" value="1"/>
</dbReference>
<dbReference type="InterPro" id="IPR013083">
    <property type="entry name" value="Znf_RING/FYVE/PHD"/>
</dbReference>
<dbReference type="AlphaFoldDB" id="A0ABD3U1K9"/>
<gene>
    <name evidence="7" type="ORF">ACJMK2_021214</name>
</gene>
<dbReference type="PANTHER" id="PTHR25462:SF305">
    <property type="entry name" value="RING-TYPE DOMAIN-CONTAINING PROTEIN"/>
    <property type="match status" value="1"/>
</dbReference>
<comment type="caution">
    <text evidence="7">The sequence shown here is derived from an EMBL/GenBank/DDBJ whole genome shotgun (WGS) entry which is preliminary data.</text>
</comment>
<evidence type="ECO:0000259" key="6">
    <source>
        <dbReference type="PROSITE" id="PS50089"/>
    </source>
</evidence>
<dbReference type="Pfam" id="PF13445">
    <property type="entry name" value="zf-RING_UBOX"/>
    <property type="match status" value="1"/>
</dbReference>
<dbReference type="Gene3D" id="3.30.40.10">
    <property type="entry name" value="Zinc/RING finger domain, C3HC4 (zinc finger)"/>
    <property type="match status" value="1"/>
</dbReference>
<evidence type="ECO:0000256" key="3">
    <source>
        <dbReference type="ARBA" id="ARBA00022833"/>
    </source>
</evidence>
<name>A0ABD3U1K9_SINWO</name>
<dbReference type="InterPro" id="IPR011042">
    <property type="entry name" value="6-blade_b-propeller_TolB-like"/>
</dbReference>
<feature type="compositionally biased region" description="Basic and acidic residues" evidence="5">
    <location>
        <begin position="319"/>
        <end position="331"/>
    </location>
</feature>
<evidence type="ECO:0000313" key="8">
    <source>
        <dbReference type="Proteomes" id="UP001634394"/>
    </source>
</evidence>
<feature type="domain" description="RING-type" evidence="6">
    <location>
        <begin position="15"/>
        <end position="61"/>
    </location>
</feature>
<reference evidence="7 8" key="1">
    <citation type="submission" date="2024-11" db="EMBL/GenBank/DDBJ databases">
        <title>Chromosome-level genome assembly of the freshwater bivalve Anodonta woodiana.</title>
        <authorList>
            <person name="Chen X."/>
        </authorList>
    </citation>
    <scope>NUCLEOTIDE SEQUENCE [LARGE SCALE GENOMIC DNA]</scope>
    <source>
        <strain evidence="7">MN2024</strain>
        <tissue evidence="7">Gills</tissue>
    </source>
</reference>
<evidence type="ECO:0000256" key="4">
    <source>
        <dbReference type="PROSITE-ProRule" id="PRU00175"/>
    </source>
</evidence>
<keyword evidence="2 4" id="KW-0863">Zinc-finger</keyword>
<feature type="region of interest" description="Disordered" evidence="5">
    <location>
        <begin position="311"/>
        <end position="365"/>
    </location>
</feature>
<keyword evidence="8" id="KW-1185">Reference proteome</keyword>
<dbReference type="InterPro" id="IPR001841">
    <property type="entry name" value="Znf_RING"/>
</dbReference>
<dbReference type="InterPro" id="IPR047153">
    <property type="entry name" value="TRIM45/56/19-like"/>
</dbReference>
<protein>
    <recommendedName>
        <fullName evidence="6">RING-type domain-containing protein</fullName>
    </recommendedName>
</protein>
<dbReference type="PANTHER" id="PTHR25462">
    <property type="entry name" value="BONUS, ISOFORM C-RELATED"/>
    <property type="match status" value="1"/>
</dbReference>
<proteinExistence type="predicted"/>
<accession>A0ABD3U1K9</accession>
<evidence type="ECO:0000313" key="7">
    <source>
        <dbReference type="EMBL" id="KAL3843272.1"/>
    </source>
</evidence>
<organism evidence="7 8">
    <name type="scientific">Sinanodonta woodiana</name>
    <name type="common">Chinese pond mussel</name>
    <name type="synonym">Anodonta woodiana</name>
    <dbReference type="NCBI Taxonomy" id="1069815"/>
    <lineage>
        <taxon>Eukaryota</taxon>
        <taxon>Metazoa</taxon>
        <taxon>Spiralia</taxon>
        <taxon>Lophotrochozoa</taxon>
        <taxon>Mollusca</taxon>
        <taxon>Bivalvia</taxon>
        <taxon>Autobranchia</taxon>
        <taxon>Heteroconchia</taxon>
        <taxon>Palaeoheterodonta</taxon>
        <taxon>Unionida</taxon>
        <taxon>Unionoidea</taxon>
        <taxon>Unionidae</taxon>
        <taxon>Unioninae</taxon>
        <taxon>Sinanodonta</taxon>
    </lineage>
</organism>
<evidence type="ECO:0000256" key="1">
    <source>
        <dbReference type="ARBA" id="ARBA00022723"/>
    </source>
</evidence>
<dbReference type="SUPFAM" id="SSF57845">
    <property type="entry name" value="B-box zinc-binding domain"/>
    <property type="match status" value="1"/>
</dbReference>
<keyword evidence="3" id="KW-0862">Zinc</keyword>
<feature type="compositionally biased region" description="Polar residues" evidence="5">
    <location>
        <begin position="354"/>
        <end position="365"/>
    </location>
</feature>
<dbReference type="SMART" id="SM00184">
    <property type="entry name" value="RING"/>
    <property type="match status" value="1"/>
</dbReference>
<dbReference type="EMBL" id="JBJQND010000017">
    <property type="protein sequence ID" value="KAL3843272.1"/>
    <property type="molecule type" value="Genomic_DNA"/>
</dbReference>